<keyword evidence="4" id="KW-1185">Reference proteome</keyword>
<feature type="compositionally biased region" description="Low complexity" evidence="1">
    <location>
        <begin position="119"/>
        <end position="142"/>
    </location>
</feature>
<keyword evidence="2" id="KW-0732">Signal</keyword>
<dbReference type="RefSeq" id="XP_041191669.1">
    <property type="nucleotide sequence ID" value="XM_041340409.1"/>
</dbReference>
<feature type="chain" id="PRO_5040287623" evidence="2">
    <location>
        <begin position="26"/>
        <end position="265"/>
    </location>
</feature>
<evidence type="ECO:0000313" key="4">
    <source>
        <dbReference type="Proteomes" id="UP000807769"/>
    </source>
</evidence>
<dbReference type="EMBL" id="JABBWG010000022">
    <property type="protein sequence ID" value="KAG1814033.1"/>
    <property type="molecule type" value="Genomic_DNA"/>
</dbReference>
<feature type="region of interest" description="Disordered" evidence="1">
    <location>
        <begin position="104"/>
        <end position="171"/>
    </location>
</feature>
<gene>
    <name evidence="3" type="ORF">BJ212DRAFT_1482376</name>
</gene>
<accession>A0A9P7E8H7</accession>
<feature type="region of interest" description="Disordered" evidence="1">
    <location>
        <begin position="246"/>
        <end position="265"/>
    </location>
</feature>
<reference evidence="3" key="1">
    <citation type="journal article" date="2020" name="New Phytol.">
        <title>Comparative genomics reveals dynamic genome evolution in host specialist ectomycorrhizal fungi.</title>
        <authorList>
            <person name="Lofgren L.A."/>
            <person name="Nguyen N.H."/>
            <person name="Vilgalys R."/>
            <person name="Ruytinx J."/>
            <person name="Liao H.L."/>
            <person name="Branco S."/>
            <person name="Kuo A."/>
            <person name="LaButti K."/>
            <person name="Lipzen A."/>
            <person name="Andreopoulos W."/>
            <person name="Pangilinan J."/>
            <person name="Riley R."/>
            <person name="Hundley H."/>
            <person name="Na H."/>
            <person name="Barry K."/>
            <person name="Grigoriev I.V."/>
            <person name="Stajich J.E."/>
            <person name="Kennedy P.G."/>
        </authorList>
    </citation>
    <scope>NUCLEOTIDE SEQUENCE</scope>
    <source>
        <strain evidence="3">MN1</strain>
    </source>
</reference>
<protein>
    <submittedName>
        <fullName evidence="3">Uncharacterized protein</fullName>
    </submittedName>
</protein>
<evidence type="ECO:0000256" key="1">
    <source>
        <dbReference type="SAM" id="MobiDB-lite"/>
    </source>
</evidence>
<dbReference type="AlphaFoldDB" id="A0A9P7E8H7"/>
<proteinExistence type="predicted"/>
<dbReference type="OrthoDB" id="2693430at2759"/>
<name>A0A9P7E8H7_9AGAM</name>
<feature type="signal peptide" evidence="2">
    <location>
        <begin position="1"/>
        <end position="25"/>
    </location>
</feature>
<evidence type="ECO:0000313" key="3">
    <source>
        <dbReference type="EMBL" id="KAG1814033.1"/>
    </source>
</evidence>
<dbReference type="Proteomes" id="UP000807769">
    <property type="component" value="Unassembled WGS sequence"/>
</dbReference>
<feature type="compositionally biased region" description="Polar residues" evidence="1">
    <location>
        <begin position="246"/>
        <end position="257"/>
    </location>
</feature>
<feature type="compositionally biased region" description="Low complexity" evidence="1">
    <location>
        <begin position="160"/>
        <end position="171"/>
    </location>
</feature>
<evidence type="ECO:0000256" key="2">
    <source>
        <dbReference type="SAM" id="SignalP"/>
    </source>
</evidence>
<organism evidence="3 4">
    <name type="scientific">Suillus subaureus</name>
    <dbReference type="NCBI Taxonomy" id="48587"/>
    <lineage>
        <taxon>Eukaryota</taxon>
        <taxon>Fungi</taxon>
        <taxon>Dikarya</taxon>
        <taxon>Basidiomycota</taxon>
        <taxon>Agaricomycotina</taxon>
        <taxon>Agaricomycetes</taxon>
        <taxon>Agaricomycetidae</taxon>
        <taxon>Boletales</taxon>
        <taxon>Suillineae</taxon>
        <taxon>Suillaceae</taxon>
        <taxon>Suillus</taxon>
    </lineage>
</organism>
<comment type="caution">
    <text evidence="3">The sequence shown here is derived from an EMBL/GenBank/DDBJ whole genome shotgun (WGS) entry which is preliminary data.</text>
</comment>
<sequence length="265" mass="26416">MRFVSLYIVFVSLSLALLLSGGVQGIPISASSPDAPPRHTEVHRSNDLITALLGVISSILGSLDLPVAAVQPAQAAIVSMQNMTAGLPPLPALPIPALPNPRGAVEAVGSSYSSSPTGQANSTASPSQASSAVASASVAHQQADVHPGGGRHIHRRDTTSASAPSSSGSAHVSLASASGLVPASSASASGKPALVVVPSPPVSPPIQTPSLPVSLPIPTPSLPVSAPVPIRSLLVSPPISLPIFATSSMPPKASGTTKGKRTHHR</sequence>
<dbReference type="GeneID" id="64634425"/>